<organism evidence="3 4">
    <name type="scientific">Pseudozyma hubeiensis (strain SY62)</name>
    <name type="common">Yeast</name>
    <dbReference type="NCBI Taxonomy" id="1305764"/>
    <lineage>
        <taxon>Eukaryota</taxon>
        <taxon>Fungi</taxon>
        <taxon>Dikarya</taxon>
        <taxon>Basidiomycota</taxon>
        <taxon>Ustilaginomycotina</taxon>
        <taxon>Ustilaginomycetes</taxon>
        <taxon>Ustilaginales</taxon>
        <taxon>Ustilaginaceae</taxon>
        <taxon>Pseudozyma</taxon>
    </lineage>
</organism>
<accession>R9P0Z4</accession>
<protein>
    <submittedName>
        <fullName evidence="3">Uncharacterized protein</fullName>
    </submittedName>
</protein>
<reference evidence="4" key="1">
    <citation type="journal article" date="2013" name="Genome Announc.">
        <title>Draft genome sequence of the basidiomycetous yeast-like fungus Pseudozyma hubeiensis SY62, which produces an abundant amount of the biosurfactant mannosylerythritol lipids.</title>
        <authorList>
            <person name="Konishi M."/>
            <person name="Hatada Y."/>
            <person name="Horiuchi J."/>
        </authorList>
    </citation>
    <scope>NUCLEOTIDE SEQUENCE [LARGE SCALE GENOMIC DNA]</scope>
    <source>
        <strain evidence="4">SY62</strain>
    </source>
</reference>
<name>R9P0Z4_PSEHS</name>
<dbReference type="Proteomes" id="UP000014071">
    <property type="component" value="Unassembled WGS sequence"/>
</dbReference>
<dbReference type="RefSeq" id="XP_012188349.1">
    <property type="nucleotide sequence ID" value="XM_012332959.1"/>
</dbReference>
<evidence type="ECO:0000313" key="3">
    <source>
        <dbReference type="EMBL" id="GAC94762.1"/>
    </source>
</evidence>
<dbReference type="GeneID" id="24107628"/>
<feature type="region of interest" description="Disordered" evidence="1">
    <location>
        <begin position="117"/>
        <end position="146"/>
    </location>
</feature>
<keyword evidence="2" id="KW-0732">Signal</keyword>
<keyword evidence="4" id="KW-1185">Reference proteome</keyword>
<proteinExistence type="predicted"/>
<evidence type="ECO:0000313" key="4">
    <source>
        <dbReference type="Proteomes" id="UP000014071"/>
    </source>
</evidence>
<feature type="chain" id="PRO_5004487347" evidence="2">
    <location>
        <begin position="21"/>
        <end position="146"/>
    </location>
</feature>
<evidence type="ECO:0000256" key="2">
    <source>
        <dbReference type="SAM" id="SignalP"/>
    </source>
</evidence>
<evidence type="ECO:0000256" key="1">
    <source>
        <dbReference type="SAM" id="MobiDB-lite"/>
    </source>
</evidence>
<dbReference type="HOGENOM" id="CLU_1778300_0_0_1"/>
<dbReference type="AlphaFoldDB" id="R9P0Z4"/>
<sequence length="146" mass="16187">MFWFRILSLLAGAVVIAVLAATHDTNSNDLRAQEEKAHVSCQKGWAQNFDFEEFERLGGINDDVFARYMAGNSSHTSGANMWVLSQMGLLTNLTAKGPDPSSIEIYRDERYDARSRTCDLGPRRSARAELEDKAQENDGKGNEVSG</sequence>
<gene>
    <name evidence="3" type="ORF">PHSY_002335</name>
</gene>
<dbReference type="EMBL" id="DF238785">
    <property type="protein sequence ID" value="GAC94762.1"/>
    <property type="molecule type" value="Genomic_DNA"/>
</dbReference>
<feature type="signal peptide" evidence="2">
    <location>
        <begin position="1"/>
        <end position="20"/>
    </location>
</feature>
<feature type="compositionally biased region" description="Basic and acidic residues" evidence="1">
    <location>
        <begin position="126"/>
        <end position="146"/>
    </location>
</feature>